<evidence type="ECO:0000313" key="1">
    <source>
        <dbReference type="EMBL" id="MBM7592303.1"/>
    </source>
</evidence>
<dbReference type="AlphaFoldDB" id="A0A938Y349"/>
<dbReference type="SUPFAM" id="SSF52540">
    <property type="entry name" value="P-loop containing nucleoside triphosphate hydrolases"/>
    <property type="match status" value="1"/>
</dbReference>
<dbReference type="Gene3D" id="3.40.50.300">
    <property type="entry name" value="P-loop containing nucleotide triphosphate hydrolases"/>
    <property type="match status" value="1"/>
</dbReference>
<sequence length="288" mass="33202">MFNQVKQFVDQFRELEKQGMALTEAEQDTWKRLKEKLTAASDKQFDQPHRSIKRVIAIASFYPQAGASFLAGNFSYCQAEKSLQTVLCELPEQHSYFYFALDSESRSTRKPGAVTSQEQEIRLLNGRLRVRVFQPEPTNYNSALPELMNWFLQNSRDPELLIIDLSSHWRGEAAEWIMGVADEVWFVLDADFSRLSRLVLTESPPAVWKEGNEKIKVIANRWNAALSDHKIIRKIEGTLSFWSSEPKGIHAVMPHFEACKVSEAQLAAQLFLERYPDESVHFDKLARF</sequence>
<proteinExistence type="predicted"/>
<protein>
    <submittedName>
        <fullName evidence="1">Uncharacterized protein</fullName>
    </submittedName>
</protein>
<keyword evidence="2" id="KW-1185">Reference proteome</keyword>
<dbReference type="EMBL" id="JAFBEB010000024">
    <property type="protein sequence ID" value="MBM7592303.1"/>
    <property type="molecule type" value="Genomic_DNA"/>
</dbReference>
<dbReference type="RefSeq" id="WP_204520115.1">
    <property type="nucleotide sequence ID" value="NZ_BAABIN010000029.1"/>
</dbReference>
<name>A0A938Y349_9BACL</name>
<dbReference type="InterPro" id="IPR027417">
    <property type="entry name" value="P-loop_NTPase"/>
</dbReference>
<gene>
    <name evidence="1" type="ORF">JOD01_003965</name>
</gene>
<accession>A0A938Y349</accession>
<dbReference type="Proteomes" id="UP000717624">
    <property type="component" value="Unassembled WGS sequence"/>
</dbReference>
<organism evidence="1 2">
    <name type="scientific">Brevibacillus fulvus</name>
    <dbReference type="NCBI Taxonomy" id="1125967"/>
    <lineage>
        <taxon>Bacteria</taxon>
        <taxon>Bacillati</taxon>
        <taxon>Bacillota</taxon>
        <taxon>Bacilli</taxon>
        <taxon>Bacillales</taxon>
        <taxon>Paenibacillaceae</taxon>
        <taxon>Brevibacillus</taxon>
    </lineage>
</organism>
<reference evidence="1" key="1">
    <citation type="submission" date="2021-01" db="EMBL/GenBank/DDBJ databases">
        <title>Genomic Encyclopedia of Type Strains, Phase IV (KMG-IV): sequencing the most valuable type-strain genomes for metagenomic binning, comparative biology and taxonomic classification.</title>
        <authorList>
            <person name="Goeker M."/>
        </authorList>
    </citation>
    <scope>NUCLEOTIDE SEQUENCE</scope>
    <source>
        <strain evidence="1">DSM 25523</strain>
    </source>
</reference>
<evidence type="ECO:0000313" key="2">
    <source>
        <dbReference type="Proteomes" id="UP000717624"/>
    </source>
</evidence>
<comment type="caution">
    <text evidence="1">The sequence shown here is derived from an EMBL/GenBank/DDBJ whole genome shotgun (WGS) entry which is preliminary data.</text>
</comment>